<evidence type="ECO:0000313" key="2">
    <source>
        <dbReference type="Proteomes" id="UP000036395"/>
    </source>
</evidence>
<accession>A0A0J6GUZ3</accession>
<protein>
    <submittedName>
        <fullName evidence="1">Uncharacterized protein</fullName>
    </submittedName>
</protein>
<evidence type="ECO:0000313" key="1">
    <source>
        <dbReference type="EMBL" id="KMM85520.1"/>
    </source>
</evidence>
<organism evidence="1 2">
    <name type="scientific">Pseudomonas taetrolens</name>
    <dbReference type="NCBI Taxonomy" id="47884"/>
    <lineage>
        <taxon>Bacteria</taxon>
        <taxon>Pseudomonadati</taxon>
        <taxon>Pseudomonadota</taxon>
        <taxon>Gammaproteobacteria</taxon>
        <taxon>Pseudomonadales</taxon>
        <taxon>Pseudomonadaceae</taxon>
        <taxon>Pseudomonas</taxon>
    </lineage>
</organism>
<name>A0A0J6GUZ3_PSETA</name>
<gene>
    <name evidence="1" type="ORF">TU78_09275</name>
</gene>
<dbReference type="Proteomes" id="UP000036395">
    <property type="component" value="Unassembled WGS sequence"/>
</dbReference>
<reference evidence="1 2" key="1">
    <citation type="submission" date="2015-02" db="EMBL/GenBank/DDBJ databases">
        <title>Pseudomonas helleri sp. nov. and Pseudomonas weihenstephanensis sp. nov., isolated from raw cows milk.</title>
        <authorList>
            <person name="von Neubeck M."/>
            <person name="Huptas C."/>
            <person name="Wenning M."/>
            <person name="Scherer S."/>
        </authorList>
    </citation>
    <scope>NUCLEOTIDE SEQUENCE [LARGE SCALE GENOMIC DNA]</scope>
    <source>
        <strain evidence="1 2">DSM 21104</strain>
    </source>
</reference>
<comment type="caution">
    <text evidence="1">The sequence shown here is derived from an EMBL/GenBank/DDBJ whole genome shotgun (WGS) entry which is preliminary data.</text>
</comment>
<dbReference type="EMBL" id="JYLA01000003">
    <property type="protein sequence ID" value="KMM85520.1"/>
    <property type="molecule type" value="Genomic_DNA"/>
</dbReference>
<sequence length="193" mass="21925">MKSPAVAQNGLDLLIVFNHSRLWQFTTHNVVGQVGQQLQIRHFSQQIKGEQQVVGKPISMGFQQHREIHLLGQSLPALDQLYGLRQAARTDVGLQREMVAIVARSNVEHRAQILHGTREGLALNLQTMGFRRPVKTFGRLWQPKMVRNTVKTGSGYFLQLCVHGQIAQPPMILHRPQRLKHHKFAHIIPLVPV</sequence>
<dbReference type="AlphaFoldDB" id="A0A0J6GUZ3"/>
<proteinExistence type="predicted"/>